<reference evidence="7" key="1">
    <citation type="submission" date="2022-04" db="EMBL/GenBank/DDBJ databases">
        <title>Complete genome of Methanoplanus endosymbiosus DSM 3599.</title>
        <authorList>
            <person name="Chen S.-C."/>
            <person name="You Y.-T."/>
            <person name="Zhou Y.-Z."/>
            <person name="Lai M.-C."/>
        </authorList>
    </citation>
    <scope>NUCLEOTIDE SEQUENCE</scope>
    <source>
        <strain evidence="7">DSM 3599</strain>
    </source>
</reference>
<name>A0A9E7TJA5_9EURY</name>
<dbReference type="GO" id="GO:0003677">
    <property type="term" value="F:DNA binding"/>
    <property type="evidence" value="ECO:0007669"/>
    <property type="project" value="InterPro"/>
</dbReference>
<evidence type="ECO:0000313" key="8">
    <source>
        <dbReference type="Proteomes" id="UP001060368"/>
    </source>
</evidence>
<dbReference type="GO" id="GO:0009307">
    <property type="term" value="P:DNA restriction-modification system"/>
    <property type="evidence" value="ECO:0007669"/>
    <property type="project" value="InterPro"/>
</dbReference>
<evidence type="ECO:0000256" key="3">
    <source>
        <dbReference type="ARBA" id="ARBA00022759"/>
    </source>
</evidence>
<keyword evidence="3 7" id="KW-0255">Endonuclease</keyword>
<dbReference type="KEGG" id="mend:L6E24_09195"/>
<dbReference type="Proteomes" id="UP001060368">
    <property type="component" value="Chromosome"/>
</dbReference>
<keyword evidence="2" id="KW-0680">Restriction system</keyword>
<dbReference type="GO" id="GO:0009036">
    <property type="term" value="F:type II site-specific deoxyribonuclease activity"/>
    <property type="evidence" value="ECO:0007669"/>
    <property type="project" value="InterPro"/>
</dbReference>
<protein>
    <recommendedName>
        <fullName evidence="6">type II site-specific deoxyribonuclease</fullName>
        <ecNumber evidence="6">3.1.21.4</ecNumber>
    </recommendedName>
</protein>
<gene>
    <name evidence="7" type="ORF">L6E24_09195</name>
</gene>
<dbReference type="EC" id="3.1.21.4" evidence="6"/>
<dbReference type="REBASE" id="652495">
    <property type="entry name" value="Men3599ORF9200P"/>
</dbReference>
<dbReference type="Pfam" id="PF09520">
    <property type="entry name" value="RE_TdeIII"/>
    <property type="match status" value="1"/>
</dbReference>
<keyword evidence="8" id="KW-1185">Reference proteome</keyword>
<evidence type="ECO:0000256" key="5">
    <source>
        <dbReference type="ARBA" id="ARBA00093760"/>
    </source>
</evidence>
<accession>A0A9E7TJA5</accession>
<evidence type="ECO:0000256" key="4">
    <source>
        <dbReference type="ARBA" id="ARBA00022801"/>
    </source>
</evidence>
<evidence type="ECO:0000256" key="6">
    <source>
        <dbReference type="ARBA" id="ARBA00093790"/>
    </source>
</evidence>
<sequence>MSDPNKMKDDIQIVIKDMMDRIMDKVLCSDPFVKETHHLKKPLYAALVPDEIFKGSHFERRFVTPFGKVWEKLAVVAATNGMGYGTTGYRIDGMIREKRLNRIAETLNRLEHATKENERIRPDWNRELTYIKKGRGDLIPVSVVCDLYVEDRSNGGRYAFELKAPLPNSDQTKVSKEKILKLHCMEPPVVDSAYFALPYNPYGTRENYSWSFPARWFDMKNDDVVLIGNDFWDYIGGKGTYDAFISAVNEIGPDYKEKIYRDYLRITPPDGYNSEFDLLSEPKREYDSR</sequence>
<evidence type="ECO:0000313" key="7">
    <source>
        <dbReference type="EMBL" id="UUX91545.1"/>
    </source>
</evidence>
<proteinExistence type="predicted"/>
<dbReference type="EMBL" id="CP096115">
    <property type="protein sequence ID" value="UUX91545.1"/>
    <property type="molecule type" value="Genomic_DNA"/>
</dbReference>
<keyword evidence="4 7" id="KW-0378">Hydrolase</keyword>
<dbReference type="GeneID" id="74307875"/>
<dbReference type="RefSeq" id="WP_257741697.1">
    <property type="nucleotide sequence ID" value="NZ_CP096115.1"/>
</dbReference>
<dbReference type="AlphaFoldDB" id="A0A9E7TJA5"/>
<dbReference type="InterPro" id="IPR019045">
    <property type="entry name" value="Restrct_endonuc_II_HinfI"/>
</dbReference>
<organism evidence="7 8">
    <name type="scientific">Methanoplanus endosymbiosus</name>
    <dbReference type="NCBI Taxonomy" id="33865"/>
    <lineage>
        <taxon>Archaea</taxon>
        <taxon>Methanobacteriati</taxon>
        <taxon>Methanobacteriota</taxon>
        <taxon>Stenosarchaea group</taxon>
        <taxon>Methanomicrobia</taxon>
        <taxon>Methanomicrobiales</taxon>
        <taxon>Methanomicrobiaceae</taxon>
        <taxon>Methanoplanus</taxon>
    </lineage>
</organism>
<evidence type="ECO:0000256" key="2">
    <source>
        <dbReference type="ARBA" id="ARBA00022747"/>
    </source>
</evidence>
<evidence type="ECO:0000256" key="1">
    <source>
        <dbReference type="ARBA" id="ARBA00022722"/>
    </source>
</evidence>
<comment type="catalytic activity">
    <reaction evidence="5">
        <text>Endonucleolytic cleavage of DNA to give specific double-stranded fragments with terminal 5'-phosphates.</text>
        <dbReference type="EC" id="3.1.21.4"/>
    </reaction>
</comment>
<keyword evidence="1" id="KW-0540">Nuclease</keyword>